<dbReference type="InterPro" id="IPR035906">
    <property type="entry name" value="MetI-like_sf"/>
</dbReference>
<feature type="domain" description="ABC transmembrane type-1" evidence="6">
    <location>
        <begin position="323"/>
        <end position="522"/>
    </location>
</feature>
<evidence type="ECO:0000256" key="5">
    <source>
        <dbReference type="RuleBase" id="RU363032"/>
    </source>
</evidence>
<name>A0A0U2Y1E3_9CREN</name>
<feature type="transmembrane region" description="Helical" evidence="5">
    <location>
        <begin position="397"/>
        <end position="423"/>
    </location>
</feature>
<dbReference type="Proteomes" id="UP000065473">
    <property type="component" value="Chromosome"/>
</dbReference>
<dbReference type="OrthoDB" id="50379at2157"/>
<dbReference type="PROSITE" id="PS50928">
    <property type="entry name" value="ABC_TM1"/>
    <property type="match status" value="2"/>
</dbReference>
<reference evidence="9 10" key="1">
    <citation type="submission" date="2015-12" db="EMBL/GenBank/DDBJ databases">
        <title>A stable core within a dynamic pangenome in Sulfolobus acidocaldarius.</title>
        <authorList>
            <person name="Anderson R."/>
            <person name="Kouris A."/>
            <person name="Seward C."/>
            <person name="Campbell K."/>
            <person name="Whitaker R."/>
        </authorList>
    </citation>
    <scope>NUCLEOTIDE SEQUENCE [LARGE SCALE GENOMIC DNA]</scope>
    <source>
        <strain evidence="7 10">GG12-C01-09</strain>
        <strain evidence="8 9">NG05B_CO5_07</strain>
    </source>
</reference>
<dbReference type="Proteomes" id="UP000060043">
    <property type="component" value="Chromosome"/>
</dbReference>
<comment type="similarity">
    <text evidence="5">Belongs to the binding-protein-dependent transport system permease family.</text>
</comment>
<keyword evidence="3 5" id="KW-1133">Transmembrane helix</keyword>
<evidence type="ECO:0000313" key="10">
    <source>
        <dbReference type="Proteomes" id="UP000065473"/>
    </source>
</evidence>
<feature type="transmembrane region" description="Helical" evidence="5">
    <location>
        <begin position="181"/>
        <end position="204"/>
    </location>
</feature>
<dbReference type="InterPro" id="IPR000515">
    <property type="entry name" value="MetI-like"/>
</dbReference>
<evidence type="ECO:0000313" key="7">
    <source>
        <dbReference type="EMBL" id="ALU29361.1"/>
    </source>
</evidence>
<feature type="transmembrane region" description="Helical" evidence="5">
    <location>
        <begin position="141"/>
        <end position="161"/>
    </location>
</feature>
<protein>
    <submittedName>
        <fullName evidence="7">Sugar ABC transporter permease</fullName>
    </submittedName>
</protein>
<evidence type="ECO:0000256" key="1">
    <source>
        <dbReference type="ARBA" id="ARBA00004141"/>
    </source>
</evidence>
<evidence type="ECO:0000313" key="8">
    <source>
        <dbReference type="EMBL" id="ALU32090.1"/>
    </source>
</evidence>
<dbReference type="STRING" id="1435377.SUSAZ_01310"/>
<keyword evidence="4 5" id="KW-0472">Membrane</keyword>
<gene>
    <name evidence="7" type="ORF">ATY89_04985</name>
    <name evidence="8" type="ORF">ATZ20_08010</name>
</gene>
<dbReference type="GO" id="GO:0005886">
    <property type="term" value="C:plasma membrane"/>
    <property type="evidence" value="ECO:0007669"/>
    <property type="project" value="UniProtKB-SubCell"/>
</dbReference>
<feature type="transmembrane region" description="Helical" evidence="5">
    <location>
        <begin position="49"/>
        <end position="71"/>
    </location>
</feature>
<feature type="transmembrane region" description="Helical" evidence="5">
    <location>
        <begin position="77"/>
        <end position="96"/>
    </location>
</feature>
<sequence length="543" mass="61921">MSVILETVIATLFTLGRVWITIALSIITGWFLGYLAIKSHVVENIYVSLIEIFESVPVFSFLPIVLIFFVFTIGGNLGIQLAVLFLVFTAVVWNIWMGIYQAYKTIPQDMLEVSENYRFSLMDKFSKLYIPYSMPRIASNLFPSFVNALFYITVSEVFSIGNSQYQVFGIGSLINYFVNNGLYNDALIGIVILIIWVIIFTLVLRELAEYIISRFGLDTEIKVRKRGRLSIRYSSRISSGLSTIVKLGKAFTIPVARRSVRQVRVEEEKERSRAANLWKYVGISISVLILSFILYGSISVIISVPLATWSYLVSNTPFALLSIAVDYIRVAVVTLISLLITIFLGYFIVVHKRIERVILPLIQIVAAIPAPVYFPFLYAFSISFISHLFGAFTNEFYVLLLGFLSTFYYSFFSYYIGVTSMPVQFWEIMKNYELSFWQKLRQIILPSTMPYLITGITSTVNSTWGGLAIAEYWPNITQDHNLYVRTGLMKDIVLFTNQGEIALASWFSLIFAIVVVVYSILFTRKLMDLARKKYIAEEGVYLA</sequence>
<accession>A0A0U2Y1E3</accession>
<evidence type="ECO:0000256" key="3">
    <source>
        <dbReference type="ARBA" id="ARBA00022989"/>
    </source>
</evidence>
<evidence type="ECO:0000256" key="2">
    <source>
        <dbReference type="ARBA" id="ARBA00022692"/>
    </source>
</evidence>
<evidence type="ECO:0000256" key="4">
    <source>
        <dbReference type="ARBA" id="ARBA00023136"/>
    </source>
</evidence>
<feature type="transmembrane region" description="Helical" evidence="5">
    <location>
        <begin position="361"/>
        <end position="385"/>
    </location>
</feature>
<dbReference type="PANTHER" id="PTHR42744">
    <property type="entry name" value="BINDING-PROTEIN-DEPENDENT TRANSPORT SYSTEMS INNER MEMBRANE COMPONENT"/>
    <property type="match status" value="1"/>
</dbReference>
<dbReference type="Gene3D" id="1.10.3720.10">
    <property type="entry name" value="MetI-like"/>
    <property type="match status" value="2"/>
</dbReference>
<dbReference type="EMBL" id="CP013694">
    <property type="protein sequence ID" value="ALU29361.1"/>
    <property type="molecule type" value="Genomic_DNA"/>
</dbReference>
<comment type="subcellular location">
    <subcellularLocation>
        <location evidence="5">Cell membrane</location>
        <topology evidence="5">Multi-pass membrane protein</topology>
    </subcellularLocation>
    <subcellularLocation>
        <location evidence="1">Membrane</location>
        <topology evidence="1">Multi-pass membrane protein</topology>
    </subcellularLocation>
</comment>
<dbReference type="GO" id="GO:0055085">
    <property type="term" value="P:transmembrane transport"/>
    <property type="evidence" value="ECO:0007669"/>
    <property type="project" value="InterPro"/>
</dbReference>
<organism evidence="7 10">
    <name type="scientific">Sulfolobus acidocaldarius</name>
    <dbReference type="NCBI Taxonomy" id="2285"/>
    <lineage>
        <taxon>Archaea</taxon>
        <taxon>Thermoproteota</taxon>
        <taxon>Thermoprotei</taxon>
        <taxon>Sulfolobales</taxon>
        <taxon>Sulfolobaceae</taxon>
        <taxon>Sulfolobus</taxon>
    </lineage>
</organism>
<keyword evidence="5" id="KW-0813">Transport</keyword>
<feature type="transmembrane region" description="Helical" evidence="5">
    <location>
        <begin position="327"/>
        <end position="349"/>
    </location>
</feature>
<dbReference type="Pfam" id="PF00528">
    <property type="entry name" value="BPD_transp_1"/>
    <property type="match status" value="2"/>
</dbReference>
<feature type="transmembrane region" description="Helical" evidence="5">
    <location>
        <begin position="503"/>
        <end position="523"/>
    </location>
</feature>
<dbReference type="GeneID" id="14550788"/>
<evidence type="ECO:0000313" key="9">
    <source>
        <dbReference type="Proteomes" id="UP000060043"/>
    </source>
</evidence>
<feature type="transmembrane region" description="Helical" evidence="5">
    <location>
        <begin position="280"/>
        <end position="307"/>
    </location>
</feature>
<dbReference type="PANTHER" id="PTHR42744:SF1">
    <property type="entry name" value="BINDING-PROTEIN-DEPENDENT TRANSPORT SYSTEMS INNER MEMBRANE COMPONENT"/>
    <property type="match status" value="1"/>
</dbReference>
<dbReference type="CDD" id="cd06261">
    <property type="entry name" value="TM_PBP2"/>
    <property type="match status" value="2"/>
</dbReference>
<dbReference type="SUPFAM" id="SSF161098">
    <property type="entry name" value="MetI-like"/>
    <property type="match status" value="2"/>
</dbReference>
<feature type="transmembrane region" description="Helical" evidence="5">
    <location>
        <begin position="18"/>
        <end position="37"/>
    </location>
</feature>
<dbReference type="RefSeq" id="WP_011277177.1">
    <property type="nucleotide sequence ID" value="NZ_BHWZ01000001.1"/>
</dbReference>
<dbReference type="EMBL" id="CP013695">
    <property type="protein sequence ID" value="ALU32090.1"/>
    <property type="molecule type" value="Genomic_DNA"/>
</dbReference>
<keyword evidence="2 5" id="KW-0812">Transmembrane</keyword>
<proteinExistence type="inferred from homology"/>
<dbReference type="AlphaFoldDB" id="A0A0U2Y1E3"/>
<evidence type="ECO:0000259" key="6">
    <source>
        <dbReference type="PROSITE" id="PS50928"/>
    </source>
</evidence>
<dbReference type="PaxDb" id="1435377-SUSAZ_01310"/>
<feature type="transmembrane region" description="Helical" evidence="5">
    <location>
        <begin position="443"/>
        <end position="464"/>
    </location>
</feature>
<dbReference type="OMA" id="TGQVWNM"/>
<feature type="domain" description="ABC transmembrane type-1" evidence="6">
    <location>
        <begin position="11"/>
        <end position="204"/>
    </location>
</feature>